<feature type="transmembrane region" description="Helical" evidence="7">
    <location>
        <begin position="53"/>
        <end position="74"/>
    </location>
</feature>
<evidence type="ECO:0000256" key="3">
    <source>
        <dbReference type="ARBA" id="ARBA00022475"/>
    </source>
</evidence>
<dbReference type="Gene3D" id="3.40.720.10">
    <property type="entry name" value="Alkaline Phosphatase, subunit A"/>
    <property type="match status" value="1"/>
</dbReference>
<evidence type="ECO:0000259" key="8">
    <source>
        <dbReference type="Pfam" id="PF00884"/>
    </source>
</evidence>
<name>A0A1M6F7P4_9FIRM</name>
<dbReference type="PANTHER" id="PTHR47371:SF3">
    <property type="entry name" value="PHOSPHOGLYCEROL TRANSFERASE I"/>
    <property type="match status" value="1"/>
</dbReference>
<evidence type="ECO:0000256" key="2">
    <source>
        <dbReference type="ARBA" id="ARBA00004936"/>
    </source>
</evidence>
<keyword evidence="3" id="KW-1003">Cell membrane</keyword>
<dbReference type="InterPro" id="IPR017850">
    <property type="entry name" value="Alkaline_phosphatase_core_sf"/>
</dbReference>
<evidence type="ECO:0000256" key="5">
    <source>
        <dbReference type="ARBA" id="ARBA00022989"/>
    </source>
</evidence>
<accession>A0A1M6F7P4</accession>
<comment type="subcellular location">
    <subcellularLocation>
        <location evidence="1">Cell membrane</location>
        <topology evidence="1">Multi-pass membrane protein</topology>
    </subcellularLocation>
</comment>
<dbReference type="InterPro" id="IPR050448">
    <property type="entry name" value="OpgB/LTA_synthase_biosynth"/>
</dbReference>
<feature type="transmembrane region" description="Helical" evidence="7">
    <location>
        <begin position="164"/>
        <end position="185"/>
    </location>
</feature>
<dbReference type="Proteomes" id="UP000184342">
    <property type="component" value="Unassembled WGS sequence"/>
</dbReference>
<keyword evidence="6 7" id="KW-0472">Membrane</keyword>
<reference evidence="9 10" key="1">
    <citation type="submission" date="2016-11" db="EMBL/GenBank/DDBJ databases">
        <authorList>
            <person name="Jaros S."/>
            <person name="Januszkiewicz K."/>
            <person name="Wedrychowicz H."/>
        </authorList>
    </citation>
    <scope>NUCLEOTIDE SEQUENCE [LARGE SCALE GENOMIC DNA]</scope>
    <source>
        <strain evidence="9 10">DSM 15970</strain>
    </source>
</reference>
<comment type="pathway">
    <text evidence="2">Cell wall biogenesis; lipoteichoic acid biosynthesis.</text>
</comment>
<feature type="transmembrane region" description="Helical" evidence="7">
    <location>
        <begin position="81"/>
        <end position="102"/>
    </location>
</feature>
<feature type="domain" description="Sulfatase N-terminal" evidence="8">
    <location>
        <begin position="254"/>
        <end position="512"/>
    </location>
</feature>
<dbReference type="PANTHER" id="PTHR47371">
    <property type="entry name" value="LIPOTEICHOIC ACID SYNTHASE"/>
    <property type="match status" value="1"/>
</dbReference>
<evidence type="ECO:0000256" key="4">
    <source>
        <dbReference type="ARBA" id="ARBA00022692"/>
    </source>
</evidence>
<evidence type="ECO:0000256" key="7">
    <source>
        <dbReference type="SAM" id="Phobius"/>
    </source>
</evidence>
<dbReference type="Pfam" id="PF00884">
    <property type="entry name" value="Sulfatase"/>
    <property type="match status" value="1"/>
</dbReference>
<proteinExistence type="predicted"/>
<dbReference type="GO" id="GO:0005886">
    <property type="term" value="C:plasma membrane"/>
    <property type="evidence" value="ECO:0007669"/>
    <property type="project" value="UniProtKB-SubCell"/>
</dbReference>
<dbReference type="CDD" id="cd16015">
    <property type="entry name" value="LTA_synthase"/>
    <property type="match status" value="1"/>
</dbReference>
<evidence type="ECO:0000256" key="6">
    <source>
        <dbReference type="ARBA" id="ARBA00023136"/>
    </source>
</evidence>
<gene>
    <name evidence="9" type="ORF">SAMN02745691_01070</name>
</gene>
<dbReference type="InterPro" id="IPR000917">
    <property type="entry name" value="Sulfatase_N"/>
</dbReference>
<evidence type="ECO:0000313" key="10">
    <source>
        <dbReference type="Proteomes" id="UP000184342"/>
    </source>
</evidence>
<feature type="transmembrane region" description="Helical" evidence="7">
    <location>
        <begin position="127"/>
        <end position="152"/>
    </location>
</feature>
<dbReference type="AlphaFoldDB" id="A0A1M6F7P4"/>
<dbReference type="OrthoDB" id="243547at2"/>
<keyword evidence="4 7" id="KW-0812">Transmembrane</keyword>
<keyword evidence="9" id="KW-0808">Transferase</keyword>
<keyword evidence="5 7" id="KW-1133">Transmembrane helix</keyword>
<dbReference type="GO" id="GO:0016740">
    <property type="term" value="F:transferase activity"/>
    <property type="evidence" value="ECO:0007669"/>
    <property type="project" value="UniProtKB-KW"/>
</dbReference>
<evidence type="ECO:0000256" key="1">
    <source>
        <dbReference type="ARBA" id="ARBA00004651"/>
    </source>
</evidence>
<feature type="transmembrane region" description="Helical" evidence="7">
    <location>
        <begin position="21"/>
        <end position="41"/>
    </location>
</feature>
<organism evidence="9 10">
    <name type="scientific">Parasporobacterium paucivorans DSM 15970</name>
    <dbReference type="NCBI Taxonomy" id="1122934"/>
    <lineage>
        <taxon>Bacteria</taxon>
        <taxon>Bacillati</taxon>
        <taxon>Bacillota</taxon>
        <taxon>Clostridia</taxon>
        <taxon>Lachnospirales</taxon>
        <taxon>Lachnospiraceae</taxon>
        <taxon>Parasporobacterium</taxon>
    </lineage>
</organism>
<protein>
    <submittedName>
        <fullName evidence="9">Phosphoglycerol transferase MdoB</fullName>
    </submittedName>
</protein>
<dbReference type="STRING" id="1122934.SAMN02745691_01070"/>
<sequence length="672" mass="75536">MEYIKNIKAWIVDLFINKTKRITLITYICLPFLLNIVIEIFNRKSLAKGLKYIFAHPNAFFINAMIILLTFMITVFSRRRIFWLSLVSFAWLMLGFANFILLSNRVTPFNATDILLMKPAIAVIQKYYSSLAIAGVVAFFVVVLLFIVSLWFKAPKLRYKIKYIRNACITAVVVFMTLGTVNLGINTGVLAKNFDNLANAYKSYGFAYCFANSVFNMGVSKPENYSPEKISEIIQNEVTQSETEADTNVPIKTPNIIYVQLESFFDINRISSLVLSENPIPNFTKLKEECSSGFFNVPVIGAGTANTEFEVLTGMNLDDFGPGEYPYKTVLQSTTCESVAYNLKANGWSTHAIHNNDGTFYQRHTVFSQLGFDTFTPIEYMHVTDFTPKNWATDKILTGEILKCLDSSPGQDYVFTVSVEGHGSYPNDQLPENSAVSVLSCSDPGKLNATQYYVNLLHSMDQTIGEMVSAVSSRDEDTILVFYGDHLPSLGYSDSDLSSGTSMQTDYIIWNNMGMNFDFGDVEAFQLSSKILDSLNISTGVINNYHQTYSGSEEYLNGLQNLEYDILYGGRTAYGGLNPYVATNIQYGIDKISITGLLTEEGRDDTLIITGENFTDSSVAYVNDKKQKTEYIDPNHLRVYYSNLQYQDIFKVSQQGSDGVPLGFTEEYVYNQ</sequence>
<keyword evidence="10" id="KW-1185">Reference proteome</keyword>
<evidence type="ECO:0000313" key="9">
    <source>
        <dbReference type="EMBL" id="SHI93681.1"/>
    </source>
</evidence>
<dbReference type="EMBL" id="FQYT01000009">
    <property type="protein sequence ID" value="SHI93681.1"/>
    <property type="molecule type" value="Genomic_DNA"/>
</dbReference>
<dbReference type="SUPFAM" id="SSF53649">
    <property type="entry name" value="Alkaline phosphatase-like"/>
    <property type="match status" value="1"/>
</dbReference>